<dbReference type="SUPFAM" id="SSF51905">
    <property type="entry name" value="FAD/NAD(P)-binding domain"/>
    <property type="match status" value="1"/>
</dbReference>
<keyword evidence="13" id="KW-1185">Reference proteome</keyword>
<protein>
    <submittedName>
        <fullName evidence="12">FAD-dependent oxidoreductase</fullName>
    </submittedName>
</protein>
<evidence type="ECO:0000256" key="4">
    <source>
        <dbReference type="ARBA" id="ARBA00022630"/>
    </source>
</evidence>
<dbReference type="PANTHER" id="PTHR42917:SF2">
    <property type="entry name" value="2,4-DIENOYL-COA REDUCTASE [(2E)-ENOYL-COA-PRODUCING]"/>
    <property type="match status" value="1"/>
</dbReference>
<accession>A0ABU2H6J1</accession>
<keyword evidence="6" id="KW-0479">Metal-binding</keyword>
<dbReference type="Gene3D" id="3.40.50.720">
    <property type="entry name" value="NAD(P)-binding Rossmann-like Domain"/>
    <property type="match status" value="1"/>
</dbReference>
<feature type="compositionally biased region" description="Polar residues" evidence="10">
    <location>
        <begin position="412"/>
        <end position="431"/>
    </location>
</feature>
<dbReference type="PANTHER" id="PTHR42917">
    <property type="entry name" value="2,4-DIENOYL-COA REDUCTASE"/>
    <property type="match status" value="1"/>
</dbReference>
<feature type="region of interest" description="Disordered" evidence="10">
    <location>
        <begin position="393"/>
        <end position="445"/>
    </location>
</feature>
<dbReference type="SUPFAM" id="SSF51395">
    <property type="entry name" value="FMN-linked oxidoreductases"/>
    <property type="match status" value="1"/>
</dbReference>
<evidence type="ECO:0000313" key="13">
    <source>
        <dbReference type="Proteomes" id="UP001250214"/>
    </source>
</evidence>
<comment type="cofactor">
    <cofactor evidence="2">
        <name>[4Fe-4S] cluster</name>
        <dbReference type="ChEBI" id="CHEBI:49883"/>
    </cofactor>
</comment>
<evidence type="ECO:0000256" key="5">
    <source>
        <dbReference type="ARBA" id="ARBA00022643"/>
    </source>
</evidence>
<evidence type="ECO:0000256" key="9">
    <source>
        <dbReference type="ARBA" id="ARBA00023014"/>
    </source>
</evidence>
<dbReference type="Pfam" id="PF13450">
    <property type="entry name" value="NAD_binding_8"/>
    <property type="match status" value="1"/>
</dbReference>
<dbReference type="InterPro" id="IPR036188">
    <property type="entry name" value="FAD/NAD-bd_sf"/>
</dbReference>
<name>A0ABU2H6J1_9ACTN</name>
<evidence type="ECO:0000256" key="3">
    <source>
        <dbReference type="ARBA" id="ARBA00011048"/>
    </source>
</evidence>
<evidence type="ECO:0000256" key="2">
    <source>
        <dbReference type="ARBA" id="ARBA00001966"/>
    </source>
</evidence>
<feature type="domain" description="NADH:flavin oxidoreductase/NADH oxidase N-terminal" evidence="11">
    <location>
        <begin position="16"/>
        <end position="336"/>
    </location>
</feature>
<keyword evidence="9" id="KW-0411">Iron-sulfur</keyword>
<feature type="region of interest" description="Disordered" evidence="10">
    <location>
        <begin position="261"/>
        <end position="280"/>
    </location>
</feature>
<evidence type="ECO:0000256" key="8">
    <source>
        <dbReference type="ARBA" id="ARBA00023004"/>
    </source>
</evidence>
<dbReference type="Gene3D" id="3.20.20.70">
    <property type="entry name" value="Aldolase class I"/>
    <property type="match status" value="1"/>
</dbReference>
<comment type="cofactor">
    <cofactor evidence="1">
        <name>FMN</name>
        <dbReference type="ChEBI" id="CHEBI:58210"/>
    </cofactor>
</comment>
<dbReference type="InterPro" id="IPR013785">
    <property type="entry name" value="Aldolase_TIM"/>
</dbReference>
<sequence>MLLRSQLRLACGITAPNRLLFGPHRTNLGSAEGRGLSAEHVAYYHRRAAGGAGVVVTETASVHPEDWPYAQAPLASACPQGWSAIAEACHAEGALAVAALGHAGAQGSSAHSQAALWAPSPVPDAVTREVPKAMSVEEIAAVVTGFADAARRAARAGMSGVEVDAGQQSLLRQFLSPLTNQRTDDYGSPDRCRFVREILRAVRTALGPGRVLGLRLSCDELADTRGITVDAASELARDVHADLTAAGGLDYLVATRGSGDSLAAAQGSRPDGHGPTESATPLAPRIRAAIQPEVAVCAQGGIVDPEQAEGLLVEGSAEVVEMTRAQIADAELGTRLHGFAPDAEADSPGPRPRPCVLCNQHCRVDYPRAPAVSCMGDPSSGHETDPEEGVVSLALPAPPAGADRSAPGTVSGPRQPTPLTEEATGTCQPDGNGTPDEDTASPAPPAQPVEVLVIGAGPAGLETARVAATAGHAVRVVERADRTGGMLRVAAAGHGRHRLARLADWLHTECEQLGVTITTGYTAADRDIDAQLATGGAVVLCSGGRPGRIGYRVGAGVRRMDDAALLGLLASGAEPPHGPVAVYDRVGGPVALSIVEELAAREVAVTLVTPDHAPAMQLAPVGALSPAALRLARLGVPVQRRQRVLGAGNGRIQLEGVHTGEVCEVDAAVLVDCGFRLPADQLWHGTRLGMDRAGDVIAPRGVQEAILDGRRAAKRLQEVRLW</sequence>
<proteinExistence type="inferred from homology"/>
<evidence type="ECO:0000256" key="6">
    <source>
        <dbReference type="ARBA" id="ARBA00022723"/>
    </source>
</evidence>
<evidence type="ECO:0000256" key="10">
    <source>
        <dbReference type="SAM" id="MobiDB-lite"/>
    </source>
</evidence>
<dbReference type="InterPro" id="IPR001155">
    <property type="entry name" value="OxRdtase_FMN_N"/>
</dbReference>
<dbReference type="EMBL" id="JAVLVT010000005">
    <property type="protein sequence ID" value="MDS1270927.1"/>
    <property type="molecule type" value="Genomic_DNA"/>
</dbReference>
<dbReference type="Proteomes" id="UP001250214">
    <property type="component" value="Unassembled WGS sequence"/>
</dbReference>
<comment type="caution">
    <text evidence="12">The sequence shown here is derived from an EMBL/GenBank/DDBJ whole genome shotgun (WGS) entry which is preliminary data.</text>
</comment>
<dbReference type="Pfam" id="PF00724">
    <property type="entry name" value="Oxidored_FMN"/>
    <property type="match status" value="1"/>
</dbReference>
<evidence type="ECO:0000256" key="1">
    <source>
        <dbReference type="ARBA" id="ARBA00001917"/>
    </source>
</evidence>
<evidence type="ECO:0000259" key="11">
    <source>
        <dbReference type="Pfam" id="PF00724"/>
    </source>
</evidence>
<reference evidence="13" key="1">
    <citation type="submission" date="2023-07" db="EMBL/GenBank/DDBJ databases">
        <title>Novel species in the genus Lipingzhangella isolated from Sambhar Salt Lake.</title>
        <authorList>
            <person name="Jiya N."/>
            <person name="Kajale S."/>
            <person name="Sharma A."/>
        </authorList>
    </citation>
    <scope>NUCLEOTIDE SEQUENCE [LARGE SCALE GENOMIC DNA]</scope>
    <source>
        <strain evidence="13">LS1_29</strain>
    </source>
</reference>
<dbReference type="Gene3D" id="3.50.50.60">
    <property type="entry name" value="FAD/NAD(P)-binding domain"/>
    <property type="match status" value="1"/>
</dbReference>
<keyword evidence="7" id="KW-0560">Oxidoreductase</keyword>
<keyword evidence="8" id="KW-0408">Iron</keyword>
<gene>
    <name evidence="12" type="ORF">RIF23_11520</name>
</gene>
<dbReference type="PRINTS" id="PR00419">
    <property type="entry name" value="ADXRDTASE"/>
</dbReference>
<evidence type="ECO:0000256" key="7">
    <source>
        <dbReference type="ARBA" id="ARBA00023002"/>
    </source>
</evidence>
<dbReference type="InterPro" id="IPR051793">
    <property type="entry name" value="NADH:flavin_oxidoreductase"/>
</dbReference>
<comment type="similarity">
    <text evidence="3">In the N-terminal section; belongs to the NADH:flavin oxidoreductase/NADH oxidase family.</text>
</comment>
<organism evidence="12 13">
    <name type="scientific">Lipingzhangella rawalii</name>
    <dbReference type="NCBI Taxonomy" id="2055835"/>
    <lineage>
        <taxon>Bacteria</taxon>
        <taxon>Bacillati</taxon>
        <taxon>Actinomycetota</taxon>
        <taxon>Actinomycetes</taxon>
        <taxon>Streptosporangiales</taxon>
        <taxon>Nocardiopsidaceae</taxon>
        <taxon>Lipingzhangella</taxon>
    </lineage>
</organism>
<keyword evidence="4" id="KW-0285">Flavoprotein</keyword>
<evidence type="ECO:0000313" key="12">
    <source>
        <dbReference type="EMBL" id="MDS1270927.1"/>
    </source>
</evidence>
<keyword evidence="5" id="KW-0288">FMN</keyword>
<dbReference type="RefSeq" id="WP_310912482.1">
    <property type="nucleotide sequence ID" value="NZ_JAVLVT010000005.1"/>
</dbReference>